<dbReference type="InterPro" id="IPR013507">
    <property type="entry name" value="DNA_mismatch_S5_2-like"/>
</dbReference>
<dbReference type="SUPFAM" id="SSF118116">
    <property type="entry name" value="DNA mismatch repair protein MutL"/>
    <property type="match status" value="1"/>
</dbReference>
<evidence type="ECO:0000259" key="4">
    <source>
        <dbReference type="SMART" id="SM00853"/>
    </source>
</evidence>
<evidence type="ECO:0000313" key="7">
    <source>
        <dbReference type="Proteomes" id="UP001497383"/>
    </source>
</evidence>
<dbReference type="InterPro" id="IPR020568">
    <property type="entry name" value="Ribosomal_Su5_D2-typ_SF"/>
</dbReference>
<dbReference type="InterPro" id="IPR014790">
    <property type="entry name" value="MutL_C"/>
</dbReference>
<proteinExistence type="inferred from homology"/>
<accession>A0ABP0ZN35</accession>
<dbReference type="InterPro" id="IPR042121">
    <property type="entry name" value="MutL_C_regsub"/>
</dbReference>
<feature type="domain" description="MutL C-terminal dimerisation" evidence="4">
    <location>
        <begin position="728"/>
        <end position="873"/>
    </location>
</feature>
<name>A0ABP0ZN35_9ASCO</name>
<dbReference type="InterPro" id="IPR014721">
    <property type="entry name" value="Ribsml_uS5_D2-typ_fold_subgr"/>
</dbReference>
<dbReference type="SMART" id="SM00853">
    <property type="entry name" value="MutL_C"/>
    <property type="match status" value="1"/>
</dbReference>
<gene>
    <name evidence="6" type="ORF">LODBEIA_P37570</name>
</gene>
<evidence type="ECO:0000256" key="3">
    <source>
        <dbReference type="SAM" id="MobiDB-lite"/>
    </source>
</evidence>
<dbReference type="Gene3D" id="3.30.230.10">
    <property type="match status" value="1"/>
</dbReference>
<dbReference type="InterPro" id="IPR042120">
    <property type="entry name" value="MutL_C_dimsub"/>
</dbReference>
<feature type="domain" description="DNA mismatch repair protein S5" evidence="5">
    <location>
        <begin position="222"/>
        <end position="342"/>
    </location>
</feature>
<dbReference type="Gene3D" id="3.30.565.10">
    <property type="entry name" value="Histidine kinase-like ATPase, C-terminal domain"/>
    <property type="match status" value="1"/>
</dbReference>
<evidence type="ECO:0008006" key="8">
    <source>
        <dbReference type="Google" id="ProtNLM"/>
    </source>
</evidence>
<dbReference type="Pfam" id="PF08676">
    <property type="entry name" value="MutL_C"/>
    <property type="match status" value="1"/>
</dbReference>
<dbReference type="Gene3D" id="3.30.1540.20">
    <property type="entry name" value="MutL, C-terminal domain, dimerisation subdomain"/>
    <property type="match status" value="1"/>
</dbReference>
<dbReference type="InterPro" id="IPR037198">
    <property type="entry name" value="MutL_C_sf"/>
</dbReference>
<dbReference type="Proteomes" id="UP001497383">
    <property type="component" value="Chromosome 4"/>
</dbReference>
<dbReference type="InterPro" id="IPR002099">
    <property type="entry name" value="MutL/Mlh/PMS"/>
</dbReference>
<keyword evidence="2" id="KW-0227">DNA damage</keyword>
<dbReference type="InterPro" id="IPR036890">
    <property type="entry name" value="HATPase_C_sf"/>
</dbReference>
<dbReference type="Pfam" id="PF01119">
    <property type="entry name" value="DNA_mis_repair"/>
    <property type="match status" value="1"/>
</dbReference>
<feature type="region of interest" description="Disordered" evidence="3">
    <location>
        <begin position="369"/>
        <end position="390"/>
    </location>
</feature>
<feature type="compositionally biased region" description="Basic and acidic residues" evidence="3">
    <location>
        <begin position="435"/>
        <end position="447"/>
    </location>
</feature>
<dbReference type="Gene3D" id="3.30.1370.100">
    <property type="entry name" value="MutL, C-terminal domain, regulatory subdomain"/>
    <property type="match status" value="1"/>
</dbReference>
<feature type="region of interest" description="Disordered" evidence="3">
    <location>
        <begin position="435"/>
        <end position="560"/>
    </location>
</feature>
<reference evidence="6 7" key="1">
    <citation type="submission" date="2024-03" db="EMBL/GenBank/DDBJ databases">
        <authorList>
            <person name="Brejova B."/>
        </authorList>
    </citation>
    <scope>NUCLEOTIDE SEQUENCE [LARGE SCALE GENOMIC DNA]</scope>
    <source>
        <strain evidence="6 7">CBS 14171</strain>
    </source>
</reference>
<dbReference type="CDD" id="cd03484">
    <property type="entry name" value="MutL_Trans_hPMS_2_like"/>
    <property type="match status" value="1"/>
</dbReference>
<dbReference type="InterPro" id="IPR014762">
    <property type="entry name" value="DNA_mismatch_repair_CS"/>
</dbReference>
<sequence length="919" mass="103249">MSIHGIDAADISKISSGQVIIDLRSIVKELVENSIDALSTKISINFVNYGVDSITVQDNGKGIEREDFEGLCLRNHTSKLTEFEDLTELDTLGFRGEALNSICALADNVTVTTRTKDASPIIYTLRFDKLGRLVDQSKKRVGMSNPSGTIVSIDSLFKQFPVRYKNFIKNSKREFHKAVSFITNYVLIHPAIKFELSNTNNGKKNTLLSSRGGESNSVIDNLISIYGTTNNTNLLQIELEINKDVQITGHISSYSFGLGRSTQDRQFLYVNKRPVVFKKLVKMINEVYKLFNHVQYPVFILDLKINPNCIDVNVLPDKTSVLIHDEDRILELIREQMVDFYQTKDEVVIPRNFHNQGQLSQTTLEDTMMNFPSSSASAGGGGGGGGWQAGKLSQSTLDLISSKNDYDGNRPSARSRLMLSSFQMEDESSRNIEHEIDGESHDPEEQKIVSQSKTNLSEVDNDKDEEEEEEEEKEEEDVADEHVKENGSLTYDAIDQPQQGGGFIDISSAGEAEFVEETKESSPGGPSSDQLFVPEEADQTSVPLGEEQKQELEQIQENSPVELDSCRGYEKEMTLTDSQQTVSSDDSPNIKKRTLDELISPARKSVRNSSIISSYLYTKPPSPNSSPVEDQHGKNFFPAPQVEDDSIRLSIGDQDFEVSYSQKVKQSGGELYKLQKRQSSEVLHALITDLPQHGSRSGSQSQSLKINNNLDDQEIYSIKKSDFLAMKLIGQFNLGFILVIHGSNLFIIDQHASDEKYNFERILQEFKVAHQPLITPVTVEVNVIDEMLVLDHIAIFQQNGFRLTIDSDKPPGSRIALTSFPVYHNIMFTVDDFYELINLINDQPGNKGIKCSKIRKIVAMKACRSSVMIGSSLTRNKMNELVFHLSTLDKPWNCPHGRPTMRHLVESNNWQSRYPDYEL</sequence>
<dbReference type="RefSeq" id="XP_066830695.1">
    <property type="nucleotide sequence ID" value="XM_066973902.1"/>
</dbReference>
<feature type="compositionally biased region" description="Polar residues" evidence="3">
    <location>
        <begin position="448"/>
        <end position="457"/>
    </location>
</feature>
<dbReference type="EMBL" id="OZ022408">
    <property type="protein sequence ID" value="CAK9439657.1"/>
    <property type="molecule type" value="Genomic_DNA"/>
</dbReference>
<dbReference type="PANTHER" id="PTHR10073">
    <property type="entry name" value="DNA MISMATCH REPAIR PROTEIN MLH, PMS, MUTL"/>
    <property type="match status" value="1"/>
</dbReference>
<evidence type="ECO:0000256" key="1">
    <source>
        <dbReference type="ARBA" id="ARBA00006082"/>
    </source>
</evidence>
<comment type="similarity">
    <text evidence="1">Belongs to the DNA mismatch repair MutL/HexB family.</text>
</comment>
<dbReference type="NCBIfam" id="TIGR00585">
    <property type="entry name" value="mutl"/>
    <property type="match status" value="1"/>
</dbReference>
<protein>
    <recommendedName>
        <fullName evidence="8">DNA mismatch repair protein PMS1</fullName>
    </recommendedName>
</protein>
<organism evidence="6 7">
    <name type="scientific">Lodderomyces beijingensis</name>
    <dbReference type="NCBI Taxonomy" id="1775926"/>
    <lineage>
        <taxon>Eukaryota</taxon>
        <taxon>Fungi</taxon>
        <taxon>Dikarya</taxon>
        <taxon>Ascomycota</taxon>
        <taxon>Saccharomycotina</taxon>
        <taxon>Pichiomycetes</taxon>
        <taxon>Debaryomycetaceae</taxon>
        <taxon>Candida/Lodderomyces clade</taxon>
        <taxon>Lodderomyces</taxon>
    </lineage>
</organism>
<evidence type="ECO:0000313" key="6">
    <source>
        <dbReference type="EMBL" id="CAK9439657.1"/>
    </source>
</evidence>
<dbReference type="GeneID" id="92208953"/>
<dbReference type="PANTHER" id="PTHR10073:SF52">
    <property type="entry name" value="MISMATCH REPAIR ENDONUCLEASE PMS2"/>
    <property type="match status" value="1"/>
</dbReference>
<dbReference type="SMART" id="SM01340">
    <property type="entry name" value="DNA_mis_repair"/>
    <property type="match status" value="1"/>
</dbReference>
<dbReference type="CDD" id="cd16926">
    <property type="entry name" value="HATPase_MutL-MLH-PMS-like"/>
    <property type="match status" value="1"/>
</dbReference>
<evidence type="ECO:0000259" key="5">
    <source>
        <dbReference type="SMART" id="SM01340"/>
    </source>
</evidence>
<feature type="compositionally biased region" description="Acidic residues" evidence="3">
    <location>
        <begin position="459"/>
        <end position="479"/>
    </location>
</feature>
<dbReference type="PROSITE" id="PS00058">
    <property type="entry name" value="DNA_MISMATCH_REPAIR_1"/>
    <property type="match status" value="1"/>
</dbReference>
<keyword evidence="7" id="KW-1185">Reference proteome</keyword>
<dbReference type="SUPFAM" id="SSF54211">
    <property type="entry name" value="Ribosomal protein S5 domain 2-like"/>
    <property type="match status" value="1"/>
</dbReference>
<evidence type="ECO:0000256" key="2">
    <source>
        <dbReference type="ARBA" id="ARBA00022763"/>
    </source>
</evidence>
<dbReference type="SUPFAM" id="SSF55874">
    <property type="entry name" value="ATPase domain of HSP90 chaperone/DNA topoisomerase II/histidine kinase"/>
    <property type="match status" value="1"/>
</dbReference>
<feature type="compositionally biased region" description="Gly residues" evidence="3">
    <location>
        <begin position="378"/>
        <end position="388"/>
    </location>
</feature>
<dbReference type="InterPro" id="IPR038973">
    <property type="entry name" value="MutL/Mlh/Pms-like"/>
</dbReference>
<dbReference type="Pfam" id="PF13589">
    <property type="entry name" value="HATPase_c_3"/>
    <property type="match status" value="1"/>
</dbReference>